<dbReference type="InterPro" id="IPR036388">
    <property type="entry name" value="WH-like_DNA-bd_sf"/>
</dbReference>
<evidence type="ECO:0000313" key="1">
    <source>
        <dbReference type="EMBL" id="CAB4160913.1"/>
    </source>
</evidence>
<dbReference type="EMBL" id="LR796703">
    <property type="protein sequence ID" value="CAB4160913.1"/>
    <property type="molecule type" value="Genomic_DNA"/>
</dbReference>
<dbReference type="SUPFAM" id="SSF46785">
    <property type="entry name" value="Winged helix' DNA-binding domain"/>
    <property type="match status" value="1"/>
</dbReference>
<name>A0A6J5NPX7_9CAUD</name>
<protein>
    <submittedName>
        <fullName evidence="1">Helix-turn-helix domain containing protein</fullName>
    </submittedName>
</protein>
<sequence length="198" mass="22554">MIESKYKIPEQIKLKTVKNEDQRRFCVVPLKAFLNRKVSGENLRVLAILASYCNRGGYSFVSLKTIAKNLGCSPQNILKHLNKLEAQGIIETKSNYFPMLKGNTRRIIYDEKIKDDDLKEHQFTNADISEILKINKVINQLEDTNEPLKVNQSAIQEDDDLTSLFNTITRESDLLEAERLLSQGLTPKEVIARMALGS</sequence>
<organism evidence="1">
    <name type="scientific">uncultured Caudovirales phage</name>
    <dbReference type="NCBI Taxonomy" id="2100421"/>
    <lineage>
        <taxon>Viruses</taxon>
        <taxon>Duplodnaviria</taxon>
        <taxon>Heunggongvirae</taxon>
        <taxon>Uroviricota</taxon>
        <taxon>Caudoviricetes</taxon>
        <taxon>Peduoviridae</taxon>
        <taxon>Maltschvirus</taxon>
        <taxon>Maltschvirus maltsch</taxon>
    </lineage>
</organism>
<dbReference type="Pfam" id="PF13730">
    <property type="entry name" value="HTH_36"/>
    <property type="match status" value="1"/>
</dbReference>
<proteinExistence type="predicted"/>
<reference evidence="1" key="1">
    <citation type="submission" date="2020-04" db="EMBL/GenBank/DDBJ databases">
        <authorList>
            <person name="Chiriac C."/>
            <person name="Salcher M."/>
            <person name="Ghai R."/>
            <person name="Kavagutti S V."/>
        </authorList>
    </citation>
    <scope>NUCLEOTIDE SEQUENCE</scope>
</reference>
<accession>A0A6J5NPX7</accession>
<gene>
    <name evidence="1" type="ORF">UFOVP765_42</name>
</gene>
<dbReference type="Gene3D" id="1.10.10.10">
    <property type="entry name" value="Winged helix-like DNA-binding domain superfamily/Winged helix DNA-binding domain"/>
    <property type="match status" value="1"/>
</dbReference>
<dbReference type="InterPro" id="IPR036390">
    <property type="entry name" value="WH_DNA-bd_sf"/>
</dbReference>